<name>A0A9P5H732_9HYPO</name>
<comment type="caution">
    <text evidence="3">The sequence shown here is derived from an EMBL/GenBank/DDBJ whole genome shotgun (WGS) entry which is preliminary data.</text>
</comment>
<feature type="domain" description="CHRD" evidence="2">
    <location>
        <begin position="44"/>
        <end position="189"/>
    </location>
</feature>
<protein>
    <recommendedName>
        <fullName evidence="2">CHRD domain-containing protein</fullName>
    </recommendedName>
</protein>
<feature type="chain" id="PRO_5040189090" description="CHRD domain-containing protein" evidence="1">
    <location>
        <begin position="18"/>
        <end position="202"/>
    </location>
</feature>
<feature type="signal peptide" evidence="1">
    <location>
        <begin position="1"/>
        <end position="17"/>
    </location>
</feature>
<dbReference type="InterPro" id="IPR010895">
    <property type="entry name" value="CHRD"/>
</dbReference>
<keyword evidence="4" id="KW-1185">Reference proteome</keyword>
<dbReference type="SMART" id="SM00754">
    <property type="entry name" value="CHRD"/>
    <property type="match status" value="1"/>
</dbReference>
<dbReference type="Proteomes" id="UP000722485">
    <property type="component" value="Unassembled WGS sequence"/>
</dbReference>
<dbReference type="EMBL" id="JAANBB010000128">
    <property type="protein sequence ID" value="KAF7549193.1"/>
    <property type="molecule type" value="Genomic_DNA"/>
</dbReference>
<accession>A0A9P5H732</accession>
<dbReference type="Pfam" id="PF07452">
    <property type="entry name" value="CHRD"/>
    <property type="match status" value="1"/>
</dbReference>
<sequence length="202" mass="21365">MKFSLATTLVFGVLAHASPVPDVEEHSKRLLSKQVDPGPFDFTSTFNIIATPDQVVGADNLPTGGLANAKGIFRFGLNSRENIICYNITLTGFRGNYQSLAKTATHIHEAVKGKAGPPRIVFPDPVGDVQRRNAVGCIKGPFETGILANGVDTGTGFTVKQIEANPTSFFADTHSSLAVPGAVRGQLDSGKKASLIDLCITL</sequence>
<evidence type="ECO:0000256" key="1">
    <source>
        <dbReference type="SAM" id="SignalP"/>
    </source>
</evidence>
<keyword evidence="1" id="KW-0732">Signal</keyword>
<evidence type="ECO:0000313" key="3">
    <source>
        <dbReference type="EMBL" id="KAF7549193.1"/>
    </source>
</evidence>
<organism evidence="3 4">
    <name type="scientific">Cylindrodendrum hubeiense</name>
    <dbReference type="NCBI Taxonomy" id="595255"/>
    <lineage>
        <taxon>Eukaryota</taxon>
        <taxon>Fungi</taxon>
        <taxon>Dikarya</taxon>
        <taxon>Ascomycota</taxon>
        <taxon>Pezizomycotina</taxon>
        <taxon>Sordariomycetes</taxon>
        <taxon>Hypocreomycetidae</taxon>
        <taxon>Hypocreales</taxon>
        <taxon>Nectriaceae</taxon>
        <taxon>Cylindrodendrum</taxon>
    </lineage>
</organism>
<dbReference type="AlphaFoldDB" id="A0A9P5H732"/>
<reference evidence="3" key="1">
    <citation type="submission" date="2020-03" db="EMBL/GenBank/DDBJ databases">
        <title>Draft Genome Sequence of Cylindrodendrum hubeiense.</title>
        <authorList>
            <person name="Buettner E."/>
            <person name="Kellner H."/>
        </authorList>
    </citation>
    <scope>NUCLEOTIDE SEQUENCE</scope>
    <source>
        <strain evidence="3">IHI 201604</strain>
    </source>
</reference>
<gene>
    <name evidence="3" type="ORF">G7Z17_g6538</name>
</gene>
<evidence type="ECO:0000313" key="4">
    <source>
        <dbReference type="Proteomes" id="UP000722485"/>
    </source>
</evidence>
<proteinExistence type="predicted"/>
<evidence type="ECO:0000259" key="2">
    <source>
        <dbReference type="SMART" id="SM00754"/>
    </source>
</evidence>
<dbReference type="OrthoDB" id="3554264at2759"/>